<dbReference type="GO" id="GO:0003677">
    <property type="term" value="F:DNA binding"/>
    <property type="evidence" value="ECO:0007669"/>
    <property type="project" value="UniProtKB-KW"/>
</dbReference>
<evidence type="ECO:0000256" key="5">
    <source>
        <dbReference type="ARBA" id="ARBA00023163"/>
    </source>
</evidence>
<organism evidence="9 10">
    <name type="scientific">Elaphomyces granulatus</name>
    <dbReference type="NCBI Taxonomy" id="519963"/>
    <lineage>
        <taxon>Eukaryota</taxon>
        <taxon>Fungi</taxon>
        <taxon>Dikarya</taxon>
        <taxon>Ascomycota</taxon>
        <taxon>Pezizomycotina</taxon>
        <taxon>Eurotiomycetes</taxon>
        <taxon>Eurotiomycetidae</taxon>
        <taxon>Eurotiales</taxon>
        <taxon>Elaphomycetaceae</taxon>
        <taxon>Elaphomyces</taxon>
    </lineage>
</organism>
<dbReference type="PROSITE" id="PS00463">
    <property type="entry name" value="ZN2_CY6_FUNGAL_1"/>
    <property type="match status" value="1"/>
</dbReference>
<dbReference type="GO" id="GO:0006351">
    <property type="term" value="P:DNA-templated transcription"/>
    <property type="evidence" value="ECO:0007669"/>
    <property type="project" value="InterPro"/>
</dbReference>
<dbReference type="Pfam" id="PF04082">
    <property type="entry name" value="Fungal_trans"/>
    <property type="match status" value="1"/>
</dbReference>
<gene>
    <name evidence="9" type="ORF">Egran_01656</name>
</gene>
<dbReference type="PROSITE" id="PS50048">
    <property type="entry name" value="ZN2_CY6_FUNGAL_2"/>
    <property type="match status" value="1"/>
</dbReference>
<dbReference type="GO" id="GO:0000981">
    <property type="term" value="F:DNA-binding transcription factor activity, RNA polymerase II-specific"/>
    <property type="evidence" value="ECO:0007669"/>
    <property type="project" value="InterPro"/>
</dbReference>
<dbReference type="OrthoDB" id="5600212at2759"/>
<keyword evidence="10" id="KW-1185">Reference proteome</keyword>
<feature type="region of interest" description="Disordered" evidence="7">
    <location>
        <begin position="830"/>
        <end position="867"/>
    </location>
</feature>
<dbReference type="Gene3D" id="4.10.240.10">
    <property type="entry name" value="Zn(2)-C6 fungal-type DNA-binding domain"/>
    <property type="match status" value="1"/>
</dbReference>
<dbReference type="PANTHER" id="PTHR47338">
    <property type="entry name" value="ZN(II)2CYS6 TRANSCRIPTION FACTOR (EUROFUNG)-RELATED"/>
    <property type="match status" value="1"/>
</dbReference>
<comment type="caution">
    <text evidence="9">The sequence shown here is derived from an EMBL/GenBank/DDBJ whole genome shotgun (WGS) entry which is preliminary data.</text>
</comment>
<dbReference type="SUPFAM" id="SSF57701">
    <property type="entry name" value="Zn2/Cys6 DNA-binding domain"/>
    <property type="match status" value="1"/>
</dbReference>
<dbReference type="CDD" id="cd00067">
    <property type="entry name" value="GAL4"/>
    <property type="match status" value="1"/>
</dbReference>
<evidence type="ECO:0000256" key="1">
    <source>
        <dbReference type="ARBA" id="ARBA00004123"/>
    </source>
</evidence>
<keyword evidence="4" id="KW-0238">DNA-binding</keyword>
<feature type="region of interest" description="Disordered" evidence="7">
    <location>
        <begin position="1"/>
        <end position="48"/>
    </location>
</feature>
<dbReference type="GO" id="GO:0005634">
    <property type="term" value="C:nucleus"/>
    <property type="evidence" value="ECO:0007669"/>
    <property type="project" value="UniProtKB-SubCell"/>
</dbReference>
<evidence type="ECO:0000256" key="7">
    <source>
        <dbReference type="SAM" id="MobiDB-lite"/>
    </source>
</evidence>
<dbReference type="AlphaFoldDB" id="A0A232M2G7"/>
<dbReference type="InterPro" id="IPR007219">
    <property type="entry name" value="XnlR_reg_dom"/>
</dbReference>
<evidence type="ECO:0000256" key="2">
    <source>
        <dbReference type="ARBA" id="ARBA00022723"/>
    </source>
</evidence>
<keyword evidence="2" id="KW-0479">Metal-binding</keyword>
<dbReference type="SMART" id="SM00066">
    <property type="entry name" value="GAL4"/>
    <property type="match status" value="1"/>
</dbReference>
<evidence type="ECO:0000313" key="9">
    <source>
        <dbReference type="EMBL" id="OXV10583.1"/>
    </source>
</evidence>
<dbReference type="SMART" id="SM00906">
    <property type="entry name" value="Fungal_trans"/>
    <property type="match status" value="1"/>
</dbReference>
<feature type="compositionally biased region" description="Polar residues" evidence="7">
    <location>
        <begin position="830"/>
        <end position="839"/>
    </location>
</feature>
<dbReference type="InterPro" id="IPR001138">
    <property type="entry name" value="Zn2Cys6_DnaBD"/>
</dbReference>
<feature type="compositionally biased region" description="Polar residues" evidence="7">
    <location>
        <begin position="666"/>
        <end position="711"/>
    </location>
</feature>
<proteinExistence type="predicted"/>
<keyword evidence="6" id="KW-0539">Nucleus</keyword>
<dbReference type="InterPro" id="IPR050815">
    <property type="entry name" value="TF_fung"/>
</dbReference>
<dbReference type="PANTHER" id="PTHR47338:SF10">
    <property type="entry name" value="TRANSCRIPTION FACTOR DOMAIN-CONTAINING PROTEIN-RELATED"/>
    <property type="match status" value="1"/>
</dbReference>
<name>A0A232M2G7_9EURO</name>
<accession>A0A232M2G7</accession>
<dbReference type="EMBL" id="NPHW01002870">
    <property type="protein sequence ID" value="OXV10583.1"/>
    <property type="molecule type" value="Genomic_DNA"/>
</dbReference>
<protein>
    <recommendedName>
        <fullName evidence="8">Zn(2)-C6 fungal-type domain-containing protein</fullName>
    </recommendedName>
</protein>
<evidence type="ECO:0000259" key="8">
    <source>
        <dbReference type="PROSITE" id="PS50048"/>
    </source>
</evidence>
<dbReference type="Pfam" id="PF00172">
    <property type="entry name" value="Zn_clus"/>
    <property type="match status" value="1"/>
</dbReference>
<sequence length="867" mass="95060">MADTNDGYFSRLPMQPLARETSESRTVASNNASGATSGSTTGGIDDGNYVPRPKRIACVVCRKRKLRCDGRKPSCGTCTRLGHNCAYDEVRKKSGPKRGYVKQLEARLAQVETLLKSQEPEGLRNSTAQQQNNAFTAPTPNDLLQSMPDISPLSNGIDNPMESLPGTFGQLQQGETALPDADLGLNNEFSWEMISLGLEEPLPAQDVIDELNQMYFEKIHPTIPMIHPPRYYAAMNLAPNMRPPVCLRYIIWCLAASSTPKYSFLTEHFYVRARKYAVMDEMKGHGEAVVTVGHCQCWSLIALYEFRSMYFPRAWGSTGRASRLASMMGLYRLDGVGLDIKQCLPPPRDWTEREERRRTFWIAFCEDRYASVGTGWPMMLDERDILTNLPASEDAFVSSKPQQTMALADILSGKGISTLSPLGGVVLMACLFGRNLTHLHRPGPQDNDHDLNGDFWKRHQAYDNILLSITLSLPNHLRLPQGINDPNTVFCNMSIHTSTICLHQAAIFMAEKHRLSAQIIAESKRRCIIAANQISNIMRMISHTDLSLISPYNAFCIYVAARVFAQYLKGHPDDDTVRSSLQFLLSALNALRAYSMLTESFIVQLDVDLHGTGLEMPESECGRKVVVPDSHIDNVECAPIFTIRQSQAAGVAVESSMQDGTPFGVSGSSYGQTASQGFSNLPSRQKQPTSQYLGSSNYSGSQQGLNPSSGIPSPRTDETGIWTNIDVDFSPDISDRHPSASDKASTTTLNSSTNSSFTPPGTDGPPPQGTSNSFSSPTISAPGATATSKASGKEIPPFAQFIPATSEAPGDASGVRTTFPLSAGWDYRQSMSGSVNPTEQRGPDSDPLGESQWAQILGDMSWENWRS</sequence>
<dbReference type="CDD" id="cd12148">
    <property type="entry name" value="fungal_TF_MHR"/>
    <property type="match status" value="1"/>
</dbReference>
<comment type="subcellular location">
    <subcellularLocation>
        <location evidence="1">Nucleus</location>
    </subcellularLocation>
</comment>
<evidence type="ECO:0000256" key="3">
    <source>
        <dbReference type="ARBA" id="ARBA00023015"/>
    </source>
</evidence>
<feature type="region of interest" description="Disordered" evidence="7">
    <location>
        <begin position="660"/>
        <end position="792"/>
    </location>
</feature>
<keyword evidence="3" id="KW-0805">Transcription regulation</keyword>
<dbReference type="InterPro" id="IPR036864">
    <property type="entry name" value="Zn2-C6_fun-type_DNA-bd_sf"/>
</dbReference>
<dbReference type="Proteomes" id="UP000243515">
    <property type="component" value="Unassembled WGS sequence"/>
</dbReference>
<feature type="compositionally biased region" description="Low complexity" evidence="7">
    <location>
        <begin position="745"/>
        <end position="761"/>
    </location>
</feature>
<dbReference type="GO" id="GO:0008270">
    <property type="term" value="F:zinc ion binding"/>
    <property type="evidence" value="ECO:0007669"/>
    <property type="project" value="InterPro"/>
</dbReference>
<keyword evidence="5" id="KW-0804">Transcription</keyword>
<evidence type="ECO:0000256" key="4">
    <source>
        <dbReference type="ARBA" id="ARBA00023125"/>
    </source>
</evidence>
<feature type="domain" description="Zn(2)-C6 fungal-type" evidence="8">
    <location>
        <begin position="57"/>
        <end position="87"/>
    </location>
</feature>
<feature type="compositionally biased region" description="Low complexity" evidence="7">
    <location>
        <begin position="28"/>
        <end position="39"/>
    </location>
</feature>
<evidence type="ECO:0000256" key="6">
    <source>
        <dbReference type="ARBA" id="ARBA00023242"/>
    </source>
</evidence>
<feature type="compositionally biased region" description="Polar residues" evidence="7">
    <location>
        <begin position="771"/>
        <end position="790"/>
    </location>
</feature>
<reference evidence="9 10" key="1">
    <citation type="journal article" date="2015" name="Environ. Microbiol.">
        <title>Metagenome sequence of Elaphomyces granulatus from sporocarp tissue reveals Ascomycota ectomycorrhizal fingerprints of genome expansion and a Proteobacteria-rich microbiome.</title>
        <authorList>
            <person name="Quandt C.A."/>
            <person name="Kohler A."/>
            <person name="Hesse C.N."/>
            <person name="Sharpton T.J."/>
            <person name="Martin F."/>
            <person name="Spatafora J.W."/>
        </authorList>
    </citation>
    <scope>NUCLEOTIDE SEQUENCE [LARGE SCALE GENOMIC DNA]</scope>
    <source>
        <strain evidence="9 10">OSC145934</strain>
    </source>
</reference>
<evidence type="ECO:0000313" key="10">
    <source>
        <dbReference type="Proteomes" id="UP000243515"/>
    </source>
</evidence>